<evidence type="ECO:0000313" key="2">
    <source>
        <dbReference type="Proteomes" id="UP000835052"/>
    </source>
</evidence>
<dbReference type="PANTHER" id="PTHR13333">
    <property type="entry name" value="M-AAA PROTEASE-INTERACTING PROTEIN 1, MITOCHONDRIAL"/>
    <property type="match status" value="1"/>
</dbReference>
<evidence type="ECO:0008006" key="3">
    <source>
        <dbReference type="Google" id="ProtNLM"/>
    </source>
</evidence>
<proteinExistence type="predicted"/>
<accession>A0A8S1H9M4</accession>
<protein>
    <recommendedName>
        <fullName evidence="3">Tim44-like domain-containing protein</fullName>
    </recommendedName>
</protein>
<sequence>MSPFRTRLLNFSISALPISQEQENPSFDHVFEDPKVIVPSFDLSRRVGNIFSQTLYGIAFERSFTVEGLVRGANQGLKNVSTLFLERKWDKMEQIMVKDLIEELKISRERISPELEKALDFKEENFLISFVHSTFIAGSKMFKLSSSKNISMYATIVSYVRLSPDVPEDASVSQLTGEYKGKVLICNVTYGRVLNPMGLWKITGINYFI</sequence>
<comment type="caution">
    <text evidence="1">The sequence shown here is derived from an EMBL/GenBank/DDBJ whole genome shotgun (WGS) entry which is preliminary data.</text>
</comment>
<name>A0A8S1H9M4_9PELO</name>
<dbReference type="AlphaFoldDB" id="A0A8S1H9M4"/>
<dbReference type="GO" id="GO:0043022">
    <property type="term" value="F:ribosome binding"/>
    <property type="evidence" value="ECO:0007669"/>
    <property type="project" value="TreeGrafter"/>
</dbReference>
<reference evidence="1" key="1">
    <citation type="submission" date="2020-10" db="EMBL/GenBank/DDBJ databases">
        <authorList>
            <person name="Kikuchi T."/>
        </authorList>
    </citation>
    <scope>NUCLEOTIDE SEQUENCE</scope>
    <source>
        <strain evidence="1">NKZ352</strain>
    </source>
</reference>
<dbReference type="PANTHER" id="PTHR13333:SF5">
    <property type="entry name" value="M-AAA PROTEASE-INTERACTING PROTEIN 1, MITOCHONDRIAL"/>
    <property type="match status" value="1"/>
</dbReference>
<dbReference type="EMBL" id="CAJGYM010000030">
    <property type="protein sequence ID" value="CAD6192809.1"/>
    <property type="molecule type" value="Genomic_DNA"/>
</dbReference>
<dbReference type="GO" id="GO:0032979">
    <property type="term" value="P:protein insertion into mitochondrial inner membrane from matrix"/>
    <property type="evidence" value="ECO:0007669"/>
    <property type="project" value="TreeGrafter"/>
</dbReference>
<keyword evidence="2" id="KW-1185">Reference proteome</keyword>
<dbReference type="OrthoDB" id="7249367at2759"/>
<organism evidence="1 2">
    <name type="scientific">Caenorhabditis auriculariae</name>
    <dbReference type="NCBI Taxonomy" id="2777116"/>
    <lineage>
        <taxon>Eukaryota</taxon>
        <taxon>Metazoa</taxon>
        <taxon>Ecdysozoa</taxon>
        <taxon>Nematoda</taxon>
        <taxon>Chromadorea</taxon>
        <taxon>Rhabditida</taxon>
        <taxon>Rhabditina</taxon>
        <taxon>Rhabditomorpha</taxon>
        <taxon>Rhabditoidea</taxon>
        <taxon>Rhabditidae</taxon>
        <taxon>Peloderinae</taxon>
        <taxon>Caenorhabditis</taxon>
    </lineage>
</organism>
<evidence type="ECO:0000313" key="1">
    <source>
        <dbReference type="EMBL" id="CAD6192809.1"/>
    </source>
</evidence>
<gene>
    <name evidence="1" type="ORF">CAUJ_LOCUS8728</name>
</gene>
<dbReference type="GO" id="GO:0005743">
    <property type="term" value="C:mitochondrial inner membrane"/>
    <property type="evidence" value="ECO:0007669"/>
    <property type="project" value="TreeGrafter"/>
</dbReference>
<dbReference type="Proteomes" id="UP000835052">
    <property type="component" value="Unassembled WGS sequence"/>
</dbReference>